<dbReference type="RefSeq" id="WP_090674436.1">
    <property type="nucleotide sequence ID" value="NZ_FMTT01000033.1"/>
</dbReference>
<dbReference type="InterPro" id="IPR000212">
    <property type="entry name" value="DNA_helicase_UvrD/REP"/>
</dbReference>
<dbReference type="Gene3D" id="3.40.50.300">
    <property type="entry name" value="P-loop containing nucleotide triphosphate hydrolases"/>
    <property type="match status" value="2"/>
</dbReference>
<sequence length="624" mass="72152">MVHIEQIEHNHIDDHIDDEIIKCLDLENPQSFFLFAGAGSGKTRSLVTALEKIRETSYQQLRLKGQRVAIITYTNAACEEIGRRLDYDPLFSVSTIHTFVWELIKGFNKDISEWLYANLTHQITDLEEKQRNGRPTSRAFVVRQKNIEAKQKRINNLKKIKQFTYNPNGINQGKESLNHSEVISIGAYFLSKPLMQKILIKKFPILLVDESQDTNKELLNALFEVERKNNGTFSLGLFGDTMQRIYSDGKEDLGINLPENWKRPVKKMNHRCPKRIVKLINRIRSAVDDQEQRPRTDKEEGHVHFFILPSTADRIKTEELVAQRMAQITEDEKWIDVDYMTLILEHHMAATRLGFSELFQPLHKIDKLKTGLLEGSLPELNFFTEIILPIFNAHKVGNKFAIASIARKYSRLLRIQRNERDQLLQIKNVQDAINQLLSLWNEDNDPLCIDVLQCVARLNLFEIPDSLYSFVKEEKREQNVTEDGDNDRGNELINAWDECLKAPFSQINEYASYITGTSNFMTHQGVKGLEFPRVMVIIDDHSAGGFLFSYEKLFGAKDKTKADAENENVNKDTTIDRTRRLFYVTCSRAEKSLAIVAYSEKPEEVKKHVLKEGWFEESEVEIIS</sequence>
<keyword evidence="2 5" id="KW-0378">Hydrolase</keyword>
<evidence type="ECO:0000256" key="5">
    <source>
        <dbReference type="PROSITE-ProRule" id="PRU00560"/>
    </source>
</evidence>
<dbReference type="PANTHER" id="PTHR11070:SF2">
    <property type="entry name" value="ATP-DEPENDENT DNA HELICASE SRS2"/>
    <property type="match status" value="1"/>
</dbReference>
<reference evidence="8" key="1">
    <citation type="submission" date="2016-10" db="EMBL/GenBank/DDBJ databases">
        <authorList>
            <person name="Varghese N."/>
            <person name="Submissions S."/>
        </authorList>
    </citation>
    <scope>NUCLEOTIDE SEQUENCE [LARGE SCALE GENOMIC DNA]</scope>
    <source>
        <strain evidence="8">CGMCC 1.8946</strain>
    </source>
</reference>
<dbReference type="Pfam" id="PF00580">
    <property type="entry name" value="UvrD-helicase"/>
    <property type="match status" value="1"/>
</dbReference>
<evidence type="ECO:0000313" key="7">
    <source>
        <dbReference type="EMBL" id="SCW71370.1"/>
    </source>
</evidence>
<keyword evidence="3 5" id="KW-0347">Helicase</keyword>
<feature type="domain" description="UvrD-like helicase ATP-binding" evidence="6">
    <location>
        <begin position="15"/>
        <end position="286"/>
    </location>
</feature>
<accession>A0A1G4SQB3</accession>
<protein>
    <submittedName>
        <fullName evidence="7">DNA helicase-2 / ATP-dependent DNA helicase PcrA</fullName>
    </submittedName>
</protein>
<dbReference type="GO" id="GO:0000725">
    <property type="term" value="P:recombinational repair"/>
    <property type="evidence" value="ECO:0007669"/>
    <property type="project" value="TreeGrafter"/>
</dbReference>
<evidence type="ECO:0000256" key="1">
    <source>
        <dbReference type="ARBA" id="ARBA00022741"/>
    </source>
</evidence>
<dbReference type="InterPro" id="IPR027417">
    <property type="entry name" value="P-loop_NTPase"/>
</dbReference>
<evidence type="ECO:0000256" key="4">
    <source>
        <dbReference type="ARBA" id="ARBA00022840"/>
    </source>
</evidence>
<keyword evidence="4 5" id="KW-0067">ATP-binding</keyword>
<dbReference type="PROSITE" id="PS51198">
    <property type="entry name" value="UVRD_HELICASE_ATP_BIND"/>
    <property type="match status" value="1"/>
</dbReference>
<name>A0A1G4SQB3_9BACL</name>
<evidence type="ECO:0000256" key="2">
    <source>
        <dbReference type="ARBA" id="ARBA00022801"/>
    </source>
</evidence>
<evidence type="ECO:0000259" key="6">
    <source>
        <dbReference type="PROSITE" id="PS51198"/>
    </source>
</evidence>
<dbReference type="Proteomes" id="UP000198601">
    <property type="component" value="Unassembled WGS sequence"/>
</dbReference>
<dbReference type="STRING" id="624147.SAMN04487970_10333"/>
<evidence type="ECO:0000256" key="3">
    <source>
        <dbReference type="ARBA" id="ARBA00022806"/>
    </source>
</evidence>
<dbReference type="GO" id="GO:0043138">
    <property type="term" value="F:3'-5' DNA helicase activity"/>
    <property type="evidence" value="ECO:0007669"/>
    <property type="project" value="TreeGrafter"/>
</dbReference>
<dbReference type="SUPFAM" id="SSF52540">
    <property type="entry name" value="P-loop containing nucleoside triphosphate hydrolases"/>
    <property type="match status" value="1"/>
</dbReference>
<dbReference type="GO" id="GO:0016787">
    <property type="term" value="F:hydrolase activity"/>
    <property type="evidence" value="ECO:0007669"/>
    <property type="project" value="UniProtKB-UniRule"/>
</dbReference>
<dbReference type="InterPro" id="IPR014016">
    <property type="entry name" value="UvrD-like_ATP-bd"/>
</dbReference>
<dbReference type="PANTHER" id="PTHR11070">
    <property type="entry name" value="UVRD / RECB / PCRA DNA HELICASE FAMILY MEMBER"/>
    <property type="match status" value="1"/>
</dbReference>
<proteinExistence type="predicted"/>
<dbReference type="GO" id="GO:0005524">
    <property type="term" value="F:ATP binding"/>
    <property type="evidence" value="ECO:0007669"/>
    <property type="project" value="UniProtKB-UniRule"/>
</dbReference>
<dbReference type="GO" id="GO:0003677">
    <property type="term" value="F:DNA binding"/>
    <property type="evidence" value="ECO:0007669"/>
    <property type="project" value="InterPro"/>
</dbReference>
<gene>
    <name evidence="7" type="ORF">SAMN04487970_10333</name>
</gene>
<keyword evidence="1 5" id="KW-0547">Nucleotide-binding</keyword>
<dbReference type="EMBL" id="FMTT01000033">
    <property type="protein sequence ID" value="SCW71370.1"/>
    <property type="molecule type" value="Genomic_DNA"/>
</dbReference>
<dbReference type="OrthoDB" id="9765670at2"/>
<evidence type="ECO:0000313" key="8">
    <source>
        <dbReference type="Proteomes" id="UP000198601"/>
    </source>
</evidence>
<organism evidence="7 8">
    <name type="scientific">Paenibacillus tianmuensis</name>
    <dbReference type="NCBI Taxonomy" id="624147"/>
    <lineage>
        <taxon>Bacteria</taxon>
        <taxon>Bacillati</taxon>
        <taxon>Bacillota</taxon>
        <taxon>Bacilli</taxon>
        <taxon>Bacillales</taxon>
        <taxon>Paenibacillaceae</taxon>
        <taxon>Paenibacillus</taxon>
    </lineage>
</organism>
<keyword evidence="8" id="KW-1185">Reference proteome</keyword>
<feature type="binding site" evidence="5">
    <location>
        <begin position="36"/>
        <end position="43"/>
    </location>
    <ligand>
        <name>ATP</name>
        <dbReference type="ChEBI" id="CHEBI:30616"/>
    </ligand>
</feature>
<dbReference type="AlphaFoldDB" id="A0A1G4SQB3"/>